<dbReference type="Proteomes" id="UP000221024">
    <property type="component" value="Unassembled WGS sequence"/>
</dbReference>
<dbReference type="SUPFAM" id="SSF53756">
    <property type="entry name" value="UDP-Glycosyltransferase/glycogen phosphorylase"/>
    <property type="match status" value="1"/>
</dbReference>
<evidence type="ECO:0000256" key="1">
    <source>
        <dbReference type="RuleBase" id="RU003513"/>
    </source>
</evidence>
<sequence>MKVINVVGARPNFMKVAPLHRAFQEVGIESLIVHTGQHYDEKMSDIFFTQLEMPEPDVYLGVGSASHAEQTARIMTAFETVIEDETPDLVLVVGDVNSTVACSLVATKMNLPVAHVEAGLRSGDRRMPEEINRIVTDSIADFLFVTEESGVENLKQEGVPDEKVAFVGNVMIDALVSFRKKAAKTHILEELGLDPGTYVAMTMHRPSNVDNREGLGALLSTIERVAASHPVVFPMHPRTANRFKQFGLADDVKKIANLTVLEPLGYLEFLRLMEHAGTVVTDSGGIQEETTFLQVPCLTLRENTERPITIEQGTNELMPLDPEAVAARVDELMGGSLKDGHIPPLWDGNASKRIIQYLTQHM</sequence>
<protein>
    <submittedName>
        <fullName evidence="3">UDP-N-acetylglucosamine 2-epimerase (Non-hydrolyzing)</fullName>
    </submittedName>
</protein>
<feature type="domain" description="UDP-N-acetylglucosamine 2-epimerase" evidence="2">
    <location>
        <begin position="27"/>
        <end position="358"/>
    </location>
</feature>
<dbReference type="CDD" id="cd03786">
    <property type="entry name" value="GTB_UDP-GlcNAc_2-Epimerase"/>
    <property type="match status" value="1"/>
</dbReference>
<comment type="similarity">
    <text evidence="1">Belongs to the UDP-N-acetylglucosamine 2-epimerase family.</text>
</comment>
<name>A0A2H3P764_9BACT</name>
<dbReference type="InterPro" id="IPR003331">
    <property type="entry name" value="UDP_GlcNAc_Epimerase_2_dom"/>
</dbReference>
<gene>
    <name evidence="3" type="ORF">CRI93_04550</name>
</gene>
<evidence type="ECO:0000313" key="3">
    <source>
        <dbReference type="EMBL" id="PEN08388.1"/>
    </source>
</evidence>
<dbReference type="InterPro" id="IPR029767">
    <property type="entry name" value="WecB-like"/>
</dbReference>
<dbReference type="AlphaFoldDB" id="A0A2H3P764"/>
<accession>A0A2H3P764</accession>
<evidence type="ECO:0000313" key="4">
    <source>
        <dbReference type="Proteomes" id="UP000221024"/>
    </source>
</evidence>
<dbReference type="RefSeq" id="WP_098061428.1">
    <property type="nucleotide sequence ID" value="NZ_PDEP01000003.1"/>
</dbReference>
<dbReference type="PANTHER" id="PTHR43174">
    <property type="entry name" value="UDP-N-ACETYLGLUCOSAMINE 2-EPIMERASE"/>
    <property type="match status" value="1"/>
</dbReference>
<dbReference type="OrthoDB" id="9803238at2"/>
<comment type="caution">
    <text evidence="3">The sequence shown here is derived from an EMBL/GenBank/DDBJ whole genome shotgun (WGS) entry which is preliminary data.</text>
</comment>
<dbReference type="Gene3D" id="3.40.50.2000">
    <property type="entry name" value="Glycogen Phosphorylase B"/>
    <property type="match status" value="2"/>
</dbReference>
<keyword evidence="4" id="KW-1185">Reference proteome</keyword>
<dbReference type="EMBL" id="PDEP01000003">
    <property type="protein sequence ID" value="PEN08388.1"/>
    <property type="molecule type" value="Genomic_DNA"/>
</dbReference>
<dbReference type="NCBIfam" id="TIGR00236">
    <property type="entry name" value="wecB"/>
    <property type="match status" value="1"/>
</dbReference>
<reference evidence="3 4" key="1">
    <citation type="submission" date="2017-10" db="EMBL/GenBank/DDBJ databases">
        <title>Draft genome of Longimonas halophila.</title>
        <authorList>
            <person name="Goh K.M."/>
            <person name="Shamsir M.S."/>
            <person name="Lim S.W."/>
        </authorList>
    </citation>
    <scope>NUCLEOTIDE SEQUENCE [LARGE SCALE GENOMIC DNA]</scope>
    <source>
        <strain evidence="3 4">KCTC 42399</strain>
    </source>
</reference>
<organism evidence="3 4">
    <name type="scientific">Longimonas halophila</name>
    <dbReference type="NCBI Taxonomy" id="1469170"/>
    <lineage>
        <taxon>Bacteria</taxon>
        <taxon>Pseudomonadati</taxon>
        <taxon>Rhodothermota</taxon>
        <taxon>Rhodothermia</taxon>
        <taxon>Rhodothermales</taxon>
        <taxon>Salisaetaceae</taxon>
        <taxon>Longimonas</taxon>
    </lineage>
</organism>
<dbReference type="GO" id="GO:0016853">
    <property type="term" value="F:isomerase activity"/>
    <property type="evidence" value="ECO:0007669"/>
    <property type="project" value="UniProtKB-KW"/>
</dbReference>
<dbReference type="PANTHER" id="PTHR43174:SF1">
    <property type="entry name" value="UDP-N-ACETYLGLUCOSAMINE 2-EPIMERASE"/>
    <property type="match status" value="1"/>
</dbReference>
<keyword evidence="1" id="KW-0413">Isomerase</keyword>
<evidence type="ECO:0000259" key="2">
    <source>
        <dbReference type="Pfam" id="PF02350"/>
    </source>
</evidence>
<proteinExistence type="inferred from homology"/>
<dbReference type="Pfam" id="PF02350">
    <property type="entry name" value="Epimerase_2"/>
    <property type="match status" value="1"/>
</dbReference>